<evidence type="ECO:0000313" key="2">
    <source>
        <dbReference type="Proteomes" id="UP001341840"/>
    </source>
</evidence>
<sequence length="176" mass="19952">WEEELGPIRVRSGKTTRMKTLESDDELGIIKIHTIFPMAVSRHVENRDVTSHDSCIGLLPAPDVNRNKSEYGFFNQRCASWLYHVIPHLLNVGGTTPPSPTLRHTDQAGRTTILVRHKTLLTSYRSKEETSSHTYFGERPLSSMHTKVQAGYDLRPYSNACFLVSYVTGPLDRRLA</sequence>
<organism evidence="1 2">
    <name type="scientific">Stylosanthes scabra</name>
    <dbReference type="NCBI Taxonomy" id="79078"/>
    <lineage>
        <taxon>Eukaryota</taxon>
        <taxon>Viridiplantae</taxon>
        <taxon>Streptophyta</taxon>
        <taxon>Embryophyta</taxon>
        <taxon>Tracheophyta</taxon>
        <taxon>Spermatophyta</taxon>
        <taxon>Magnoliopsida</taxon>
        <taxon>eudicotyledons</taxon>
        <taxon>Gunneridae</taxon>
        <taxon>Pentapetalae</taxon>
        <taxon>rosids</taxon>
        <taxon>fabids</taxon>
        <taxon>Fabales</taxon>
        <taxon>Fabaceae</taxon>
        <taxon>Papilionoideae</taxon>
        <taxon>50 kb inversion clade</taxon>
        <taxon>dalbergioids sensu lato</taxon>
        <taxon>Dalbergieae</taxon>
        <taxon>Pterocarpus clade</taxon>
        <taxon>Stylosanthes</taxon>
    </lineage>
</organism>
<name>A0ABU6YQ25_9FABA</name>
<protein>
    <submittedName>
        <fullName evidence="1">Uncharacterized protein</fullName>
    </submittedName>
</protein>
<evidence type="ECO:0000313" key="1">
    <source>
        <dbReference type="EMBL" id="MED6212507.1"/>
    </source>
</evidence>
<keyword evidence="2" id="KW-1185">Reference proteome</keyword>
<dbReference type="EMBL" id="JASCZI010243003">
    <property type="protein sequence ID" value="MED6212507.1"/>
    <property type="molecule type" value="Genomic_DNA"/>
</dbReference>
<accession>A0ABU6YQ25</accession>
<comment type="caution">
    <text evidence="1">The sequence shown here is derived from an EMBL/GenBank/DDBJ whole genome shotgun (WGS) entry which is preliminary data.</text>
</comment>
<dbReference type="Proteomes" id="UP001341840">
    <property type="component" value="Unassembled WGS sequence"/>
</dbReference>
<feature type="non-terminal residue" evidence="1">
    <location>
        <position position="1"/>
    </location>
</feature>
<proteinExistence type="predicted"/>
<gene>
    <name evidence="1" type="ORF">PIB30_083985</name>
</gene>
<reference evidence="1 2" key="1">
    <citation type="journal article" date="2023" name="Plants (Basel)">
        <title>Bridging the Gap: Combining Genomics and Transcriptomics Approaches to Understand Stylosanthes scabra, an Orphan Legume from the Brazilian Caatinga.</title>
        <authorList>
            <person name="Ferreira-Neto J.R.C."/>
            <person name="da Silva M.D."/>
            <person name="Binneck E."/>
            <person name="de Melo N.F."/>
            <person name="da Silva R.H."/>
            <person name="de Melo A.L.T.M."/>
            <person name="Pandolfi V."/>
            <person name="Bustamante F.O."/>
            <person name="Brasileiro-Vidal A.C."/>
            <person name="Benko-Iseppon A.M."/>
        </authorList>
    </citation>
    <scope>NUCLEOTIDE SEQUENCE [LARGE SCALE GENOMIC DNA]</scope>
    <source>
        <tissue evidence="1">Leaves</tissue>
    </source>
</reference>